<reference evidence="1" key="1">
    <citation type="journal article" date="2014" name="J. Antimicrob. Chemother.">
        <title>Nucleotide sequences of 16 transmissible plasmids identified in nine multidrug-resistant Escherichia coli isolates expressing an ESBL phenotype isolated from food-producing animals and healthy humans.</title>
        <authorList>
            <person name="Wang J."/>
            <person name="Stephan R."/>
            <person name="Power K."/>
            <person name="Yan Q."/>
            <person name="Hachler H."/>
            <person name="Fanning S."/>
        </authorList>
    </citation>
    <scope>NUCLEOTIDE SEQUENCE</scope>
    <source>
        <strain evidence="1">Lamb-2</strain>
        <plasmid evidence="1">pL2-43</plasmid>
    </source>
</reference>
<dbReference type="EMBL" id="KJ484641">
    <property type="protein sequence ID" value="AIF79364.1"/>
    <property type="molecule type" value="Genomic_DNA"/>
</dbReference>
<proteinExistence type="predicted"/>
<organism evidence="1">
    <name type="scientific">Escherichia coli</name>
    <dbReference type="NCBI Taxonomy" id="562"/>
    <lineage>
        <taxon>Bacteria</taxon>
        <taxon>Pseudomonadati</taxon>
        <taxon>Pseudomonadota</taxon>
        <taxon>Gammaproteobacteria</taxon>
        <taxon>Enterobacterales</taxon>
        <taxon>Enterobacteriaceae</taxon>
        <taxon>Escherichia</taxon>
    </lineage>
</organism>
<name>A0A075MFY6_ECOLX</name>
<protein>
    <submittedName>
        <fullName evidence="1">Uncharacterized protein</fullName>
    </submittedName>
</protein>
<accession>A0A075MFY6</accession>
<sequence>MGLQRHRTACRCILPAFSTAQATQKEAAKCAAGAGAHKDVAGLPTKN</sequence>
<keyword evidence="1" id="KW-0614">Plasmid</keyword>
<dbReference type="AlphaFoldDB" id="A0A075MFY6"/>
<geneLocation type="plasmid" evidence="1">
    <name>pL2-43</name>
</geneLocation>
<evidence type="ECO:0000313" key="1">
    <source>
        <dbReference type="EMBL" id="AIF79364.1"/>
    </source>
</evidence>